<proteinExistence type="predicted"/>
<protein>
    <submittedName>
        <fullName evidence="1">Uncharacterized protein</fullName>
    </submittedName>
</protein>
<comment type="caution">
    <text evidence="1">The sequence shown here is derived from an EMBL/GenBank/DDBJ whole genome shotgun (WGS) entry which is preliminary data.</text>
</comment>
<reference evidence="1" key="1">
    <citation type="submission" date="2014-11" db="EMBL/GenBank/DDBJ databases">
        <authorList>
            <person name="Malar M.C."/>
            <person name="Sen D."/>
            <person name="Tripathy S."/>
        </authorList>
    </citation>
    <scope>NUCLEOTIDE SEQUENCE</scope>
    <source>
        <strain evidence="1">BDU141951</strain>
    </source>
</reference>
<name>A0A0C1YAX4_9CYAN</name>
<dbReference type="AlphaFoldDB" id="A0A0C1YAX4"/>
<accession>A0A0C1YAX4</accession>
<gene>
    <name evidence="1" type="ORF">QQ91_022900</name>
</gene>
<dbReference type="EMBL" id="JTHE02000003">
    <property type="protein sequence ID" value="NEV69946.1"/>
    <property type="molecule type" value="Genomic_DNA"/>
</dbReference>
<reference evidence="1" key="2">
    <citation type="journal article" date="2015" name="Genome Announc.">
        <title>Draft Genome Sequence of Filamentous Marine Cyanobacterium Lyngbya confervoides Strain BDU141951.</title>
        <authorList>
            <person name="Chandrababunaidu M.M."/>
            <person name="Sen D."/>
            <person name="Tripathy S."/>
        </authorList>
    </citation>
    <scope>NUCLEOTIDE SEQUENCE</scope>
    <source>
        <strain evidence="1">BDU141951</strain>
    </source>
</reference>
<sequence length="164" mass="18033">MLKQQKLLIGFISCIAAIALFYVPQAFAQNNLTNLSGERFQGRGVAQGAVFSRGQNAEVSLTLDGENFGLEMSQFQGATGTQNRSPARIQYRGVVSRRTDEPNNASSFTLNTRVRSFDSSETLRVITNTTGSCRIVVFGARINYINCTTLTDNSSTRFLGLEQF</sequence>
<organism evidence="1">
    <name type="scientific">Lyngbya confervoides BDU141951</name>
    <dbReference type="NCBI Taxonomy" id="1574623"/>
    <lineage>
        <taxon>Bacteria</taxon>
        <taxon>Bacillati</taxon>
        <taxon>Cyanobacteriota</taxon>
        <taxon>Cyanophyceae</taxon>
        <taxon>Oscillatoriophycideae</taxon>
        <taxon>Oscillatoriales</taxon>
        <taxon>Microcoleaceae</taxon>
        <taxon>Lyngbya</taxon>
    </lineage>
</organism>
<reference evidence="1" key="3">
    <citation type="submission" date="2020-02" db="EMBL/GenBank/DDBJ databases">
        <authorList>
            <person name="Sarangi A.N."/>
            <person name="Ghosh S."/>
            <person name="Mukherjee M."/>
            <person name="Tripathy S."/>
        </authorList>
    </citation>
    <scope>NUCLEOTIDE SEQUENCE</scope>
    <source>
        <strain evidence="1">BDU141951</strain>
    </source>
</reference>
<evidence type="ECO:0000313" key="1">
    <source>
        <dbReference type="EMBL" id="NEV69946.1"/>
    </source>
</evidence>